<dbReference type="EMBL" id="GBRH01200948">
    <property type="protein sequence ID" value="JAD96947.1"/>
    <property type="molecule type" value="Transcribed_RNA"/>
</dbReference>
<reference evidence="1" key="2">
    <citation type="journal article" date="2015" name="Data Brief">
        <title>Shoot transcriptome of the giant reed, Arundo donax.</title>
        <authorList>
            <person name="Barrero R.A."/>
            <person name="Guerrero F.D."/>
            <person name="Moolhuijzen P."/>
            <person name="Goolsby J.A."/>
            <person name="Tidwell J."/>
            <person name="Bellgard S.E."/>
            <person name="Bellgard M.I."/>
        </authorList>
    </citation>
    <scope>NUCLEOTIDE SEQUENCE</scope>
    <source>
        <tissue evidence="1">Shoot tissue taken approximately 20 cm above the soil surface</tissue>
    </source>
</reference>
<proteinExistence type="predicted"/>
<accession>A0A0A9ELL6</accession>
<dbReference type="AlphaFoldDB" id="A0A0A9ELL6"/>
<protein>
    <submittedName>
        <fullName evidence="1">Uncharacterized protein</fullName>
    </submittedName>
</protein>
<organism evidence="1">
    <name type="scientific">Arundo donax</name>
    <name type="common">Giant reed</name>
    <name type="synonym">Donax arundinaceus</name>
    <dbReference type="NCBI Taxonomy" id="35708"/>
    <lineage>
        <taxon>Eukaryota</taxon>
        <taxon>Viridiplantae</taxon>
        <taxon>Streptophyta</taxon>
        <taxon>Embryophyta</taxon>
        <taxon>Tracheophyta</taxon>
        <taxon>Spermatophyta</taxon>
        <taxon>Magnoliopsida</taxon>
        <taxon>Liliopsida</taxon>
        <taxon>Poales</taxon>
        <taxon>Poaceae</taxon>
        <taxon>PACMAD clade</taxon>
        <taxon>Arundinoideae</taxon>
        <taxon>Arundineae</taxon>
        <taxon>Arundo</taxon>
    </lineage>
</organism>
<evidence type="ECO:0000313" key="1">
    <source>
        <dbReference type="EMBL" id="JAD96947.1"/>
    </source>
</evidence>
<sequence>MFQIENHKGYSNTAFHHIRISEIKRLGYLYHHQSTSSGSINSNLEHLRKITTKQTNRTNGYFKLSMYTPKMLKHHKVDLYRLTDCL</sequence>
<reference evidence="1" key="1">
    <citation type="submission" date="2014-09" db="EMBL/GenBank/DDBJ databases">
        <authorList>
            <person name="Magalhaes I.L.F."/>
            <person name="Oliveira U."/>
            <person name="Santos F.R."/>
            <person name="Vidigal T.H.D.A."/>
            <person name="Brescovit A.D."/>
            <person name="Santos A.J."/>
        </authorList>
    </citation>
    <scope>NUCLEOTIDE SEQUENCE</scope>
    <source>
        <tissue evidence="1">Shoot tissue taken approximately 20 cm above the soil surface</tissue>
    </source>
</reference>
<name>A0A0A9ELL6_ARUDO</name>